<organism evidence="1 2">
    <name type="scientific">Pandoravirus dulcis</name>
    <dbReference type="NCBI Taxonomy" id="1349409"/>
    <lineage>
        <taxon>Viruses</taxon>
        <taxon>Pandoravirus</taxon>
    </lineage>
</organism>
<evidence type="ECO:0000313" key="2">
    <source>
        <dbReference type="Proteomes" id="UP000201566"/>
    </source>
</evidence>
<protein>
    <submittedName>
        <fullName evidence="1">Uncharacterized protein</fullName>
    </submittedName>
</protein>
<gene>
    <name evidence="1" type="ORF">pdul_cds_969</name>
</gene>
<sequence>MPTPCNRPKEVSGVMSLDGWTVDLEDRDAEPVISWEEHLRCSESHPVLASGQLTDGRPRTLSQRGWVEIDRWNSN</sequence>
<dbReference type="RefSeq" id="YP_009430283.1">
    <property type="nucleotide sequence ID" value="NC_021858.1"/>
</dbReference>
<dbReference type="GeneID" id="34567963"/>
<proteinExistence type="predicted"/>
<dbReference type="KEGG" id="vg:34567963"/>
<dbReference type="EMBL" id="KC977570">
    <property type="protein sequence ID" value="ATE82574.1"/>
    <property type="molecule type" value="Genomic_DNA"/>
</dbReference>
<reference evidence="1 2" key="1">
    <citation type="journal article" date="2013" name="Science">
        <title>Pandoraviruses: amoeba viruses with genomes up to 2.5 Mb reaching that of parasitic eukaryotes.</title>
        <authorList>
            <person name="Philippe N."/>
            <person name="Legendre M."/>
            <person name="Doutre G."/>
            <person name="Coute Y."/>
            <person name="Poirot O."/>
            <person name="Lescot M."/>
            <person name="Arslan D."/>
            <person name="Seltzer V."/>
            <person name="Bertaux L."/>
            <person name="Bruley C."/>
            <person name="Garin J."/>
            <person name="Claverie J.M."/>
            <person name="Abergel C."/>
        </authorList>
    </citation>
    <scope>NUCLEOTIDE SEQUENCE [LARGE SCALE GENOMIC DNA]</scope>
    <source>
        <strain evidence="1">Melbourne</strain>
    </source>
</reference>
<name>A0A291AUB5_9VIRU</name>
<evidence type="ECO:0000313" key="1">
    <source>
        <dbReference type="EMBL" id="ATE82574.1"/>
    </source>
</evidence>
<accession>A0A291AUB5</accession>
<dbReference type="Proteomes" id="UP000201566">
    <property type="component" value="Segment"/>
</dbReference>